<reference evidence="3 4" key="1">
    <citation type="submission" date="2020-07" db="EMBL/GenBank/DDBJ databases">
        <title>Sequencing the genomes of 1000 actinobacteria strains.</title>
        <authorList>
            <person name="Klenk H.-P."/>
        </authorList>
    </citation>
    <scope>NUCLEOTIDE SEQUENCE [LARGE SCALE GENOMIC DNA]</scope>
    <source>
        <strain evidence="3 4">DSM 44442</strain>
    </source>
</reference>
<dbReference type="PROSITE" id="PS51257">
    <property type="entry name" value="PROKAR_LIPOPROTEIN"/>
    <property type="match status" value="1"/>
</dbReference>
<dbReference type="SUPFAM" id="SSF53850">
    <property type="entry name" value="Periplasmic binding protein-like II"/>
    <property type="match status" value="1"/>
</dbReference>
<dbReference type="GO" id="GO:1904680">
    <property type="term" value="F:peptide transmembrane transporter activity"/>
    <property type="evidence" value="ECO:0007669"/>
    <property type="project" value="TreeGrafter"/>
</dbReference>
<name>A0A7Z0EMJ2_9ACTN</name>
<dbReference type="EMBL" id="JACCFS010000001">
    <property type="protein sequence ID" value="NYJ34865.1"/>
    <property type="molecule type" value="Genomic_DNA"/>
</dbReference>
<feature type="chain" id="PRO_5031049862" evidence="1">
    <location>
        <begin position="26"/>
        <end position="566"/>
    </location>
</feature>
<dbReference type="PANTHER" id="PTHR30290">
    <property type="entry name" value="PERIPLASMIC BINDING COMPONENT OF ABC TRANSPORTER"/>
    <property type="match status" value="1"/>
</dbReference>
<sequence length="566" mass="62073">MHKRRKLLALGAAGASAMMVLTACSGGGGEETEGEREVTWVINSIPAAWASISSAGGSVYTIQTLSGVLPYTGQWQPDGTYEYNMDVLAEEPTLINDDLDEGPFQYSFTLADDAVWSDGEPMTGEDIRVSVMMSASPDAGYCTTCDSRGGTTADMVEEMEVDGKTITFTLKEGLADAEWMSQVDAHSTGGGFYPAHLAEENGWDVDDPDELGEYFTWLHETRPEWSGGPYMITDGDLENQVVKEPNPEWWGEAPQLDRIIMPFNTDESTFVNAINNGEIDGANPAQYSGDVMQELEGLPQVTLSVGEGNIWEHVDLNLENEWLEDTELRRAIFTAIDRDDIANRNFGAGYPEYELKNNHIFGNDSPHFTDVISDSGQGSGDTDAAIEILEEAGYELDGDTLMLDGEQVGPLRLRATDTQTRSTSLQLIQAHLAEIGIEAEIEVIDDLGGVLAEQDYDIIQFGWSGTPYFTTSPEQYWHSESGSNFGKLSNEEIDELVEAVGGASSQEEAAEYANEAASLVVDEAYVLPIMHEPNYFFVNDRVANIEDNLQSSYRATYNIGEWALAE</sequence>
<accession>A0A7Z0EMJ2</accession>
<gene>
    <name evidence="3" type="ORF">HNR10_002746</name>
</gene>
<dbReference type="GO" id="GO:0015833">
    <property type="term" value="P:peptide transport"/>
    <property type="evidence" value="ECO:0007669"/>
    <property type="project" value="TreeGrafter"/>
</dbReference>
<organism evidence="3 4">
    <name type="scientific">Nocardiopsis aegyptia</name>
    <dbReference type="NCBI Taxonomy" id="220378"/>
    <lineage>
        <taxon>Bacteria</taxon>
        <taxon>Bacillati</taxon>
        <taxon>Actinomycetota</taxon>
        <taxon>Actinomycetes</taxon>
        <taxon>Streptosporangiales</taxon>
        <taxon>Nocardiopsidaceae</taxon>
        <taxon>Nocardiopsis</taxon>
    </lineage>
</organism>
<evidence type="ECO:0000313" key="3">
    <source>
        <dbReference type="EMBL" id="NYJ34865.1"/>
    </source>
</evidence>
<feature type="domain" description="Solute-binding protein family 5" evidence="2">
    <location>
        <begin position="98"/>
        <end position="472"/>
    </location>
</feature>
<dbReference type="PANTHER" id="PTHR30290:SF65">
    <property type="entry name" value="MONOACYL PHOSPHATIDYLINOSITOL TETRAMANNOSIDE-BINDING PROTEIN LPQW-RELATED"/>
    <property type="match status" value="1"/>
</dbReference>
<evidence type="ECO:0000259" key="2">
    <source>
        <dbReference type="Pfam" id="PF00496"/>
    </source>
</evidence>
<dbReference type="Gene3D" id="3.10.105.10">
    <property type="entry name" value="Dipeptide-binding Protein, Domain 3"/>
    <property type="match status" value="1"/>
</dbReference>
<dbReference type="CDD" id="cd08501">
    <property type="entry name" value="PBP2_Lpqw"/>
    <property type="match status" value="1"/>
</dbReference>
<dbReference type="Proteomes" id="UP000572051">
    <property type="component" value="Unassembled WGS sequence"/>
</dbReference>
<comment type="caution">
    <text evidence="3">The sequence shown here is derived from an EMBL/GenBank/DDBJ whole genome shotgun (WGS) entry which is preliminary data.</text>
</comment>
<keyword evidence="1" id="KW-0732">Signal</keyword>
<dbReference type="InterPro" id="IPR000914">
    <property type="entry name" value="SBP_5_dom"/>
</dbReference>
<dbReference type="Pfam" id="PF00496">
    <property type="entry name" value="SBP_bac_5"/>
    <property type="match status" value="1"/>
</dbReference>
<keyword evidence="4" id="KW-1185">Reference proteome</keyword>
<dbReference type="InterPro" id="IPR039424">
    <property type="entry name" value="SBP_5"/>
</dbReference>
<evidence type="ECO:0000313" key="4">
    <source>
        <dbReference type="Proteomes" id="UP000572051"/>
    </source>
</evidence>
<dbReference type="Gene3D" id="3.40.190.10">
    <property type="entry name" value="Periplasmic binding protein-like II"/>
    <property type="match status" value="1"/>
</dbReference>
<feature type="signal peptide" evidence="1">
    <location>
        <begin position="1"/>
        <end position="25"/>
    </location>
</feature>
<protein>
    <submittedName>
        <fullName evidence="3">Peptide/nickel transport system substrate-binding protein</fullName>
    </submittedName>
</protein>
<dbReference type="AlphaFoldDB" id="A0A7Z0EMJ2"/>
<dbReference type="RefSeq" id="WP_246406212.1">
    <property type="nucleotide sequence ID" value="NZ_JACCFS010000001.1"/>
</dbReference>
<proteinExistence type="predicted"/>
<evidence type="ECO:0000256" key="1">
    <source>
        <dbReference type="SAM" id="SignalP"/>
    </source>
</evidence>